<feature type="coiled-coil region" evidence="1">
    <location>
        <begin position="237"/>
        <end position="264"/>
    </location>
</feature>
<feature type="compositionally biased region" description="Low complexity" evidence="2">
    <location>
        <begin position="404"/>
        <end position="416"/>
    </location>
</feature>
<gene>
    <name evidence="3" type="ORF">D9613_011745</name>
</gene>
<evidence type="ECO:0000313" key="4">
    <source>
        <dbReference type="Proteomes" id="UP000521872"/>
    </source>
</evidence>
<feature type="compositionally biased region" description="Polar residues" evidence="2">
    <location>
        <begin position="66"/>
        <end position="80"/>
    </location>
</feature>
<dbReference type="Proteomes" id="UP000521872">
    <property type="component" value="Unassembled WGS sequence"/>
</dbReference>
<keyword evidence="1" id="KW-0175">Coiled coil</keyword>
<dbReference type="AlphaFoldDB" id="A0A8H4VKC2"/>
<sequence>MVDAKSSRTLKSKLAKLLPQHKSKPKSPLSIPSRQDNTSPEIKHKGEKPCKVLKFLKDASRRLTNLASSKLHTAPCSSLSPGPARSPPTLEGTGSGEEPSPIPRVDEAAQVLVCAAEEAEAIEDGDNRLVNSPVVPLIEGTTFVLSETESTTFTQGVSYVESASGLEVLSSSNKWSEESVTNSTISSPFDGSCHGFQEKSDDTVANFAAGSEVGITFKEEAFQAIHDSGVGWSFEGLSAASETSSVLNDEVKEAREEASKENSESFHDALRELASNHELRFEDIVSRMAMFKKNSKIRDVPTRDVHLEEKSQRCLIEQAISLYEMPSRTEVAYPNAIRPLITSPFPNPTPSRIPIRVGRDRALTRRGINGAVGGFTTGESADGHRKVQAPQGHDCGRDHRRRVSSTVSTSSSSTRSFDVPTQEQYLAARRAGWRL</sequence>
<dbReference type="EMBL" id="JAACJL010000047">
    <property type="protein sequence ID" value="KAF4612792.1"/>
    <property type="molecule type" value="Genomic_DNA"/>
</dbReference>
<proteinExistence type="predicted"/>
<protein>
    <submittedName>
        <fullName evidence="3">Uncharacterized protein</fullName>
    </submittedName>
</protein>
<feature type="region of interest" description="Disordered" evidence="2">
    <location>
        <begin position="1"/>
        <end position="47"/>
    </location>
</feature>
<feature type="compositionally biased region" description="Basic residues" evidence="2">
    <location>
        <begin position="8"/>
        <end position="25"/>
    </location>
</feature>
<organism evidence="3 4">
    <name type="scientific">Agrocybe pediades</name>
    <dbReference type="NCBI Taxonomy" id="84607"/>
    <lineage>
        <taxon>Eukaryota</taxon>
        <taxon>Fungi</taxon>
        <taxon>Dikarya</taxon>
        <taxon>Basidiomycota</taxon>
        <taxon>Agaricomycotina</taxon>
        <taxon>Agaricomycetes</taxon>
        <taxon>Agaricomycetidae</taxon>
        <taxon>Agaricales</taxon>
        <taxon>Agaricineae</taxon>
        <taxon>Strophariaceae</taxon>
        <taxon>Agrocybe</taxon>
    </lineage>
</organism>
<accession>A0A8H4VKC2</accession>
<evidence type="ECO:0000256" key="1">
    <source>
        <dbReference type="SAM" id="Coils"/>
    </source>
</evidence>
<feature type="region of interest" description="Disordered" evidence="2">
    <location>
        <begin position="66"/>
        <end position="103"/>
    </location>
</feature>
<evidence type="ECO:0000256" key="2">
    <source>
        <dbReference type="SAM" id="MobiDB-lite"/>
    </source>
</evidence>
<comment type="caution">
    <text evidence="3">The sequence shown here is derived from an EMBL/GenBank/DDBJ whole genome shotgun (WGS) entry which is preliminary data.</text>
</comment>
<name>A0A8H4VKC2_9AGAR</name>
<reference evidence="3 4" key="1">
    <citation type="submission" date="2019-12" db="EMBL/GenBank/DDBJ databases">
        <authorList>
            <person name="Floudas D."/>
            <person name="Bentzer J."/>
            <person name="Ahren D."/>
            <person name="Johansson T."/>
            <person name="Persson P."/>
            <person name="Tunlid A."/>
        </authorList>
    </citation>
    <scope>NUCLEOTIDE SEQUENCE [LARGE SCALE GENOMIC DNA]</scope>
    <source>
        <strain evidence="3 4">CBS 102.39</strain>
    </source>
</reference>
<keyword evidence="4" id="KW-1185">Reference proteome</keyword>
<evidence type="ECO:0000313" key="3">
    <source>
        <dbReference type="EMBL" id="KAF4612792.1"/>
    </source>
</evidence>
<feature type="region of interest" description="Disordered" evidence="2">
    <location>
        <begin position="370"/>
        <end position="418"/>
    </location>
</feature>